<keyword evidence="3" id="KW-1185">Reference proteome</keyword>
<organism evidence="2 3">
    <name type="scientific">Brassica napus</name>
    <name type="common">Rape</name>
    <dbReference type="NCBI Taxonomy" id="3708"/>
    <lineage>
        <taxon>Eukaryota</taxon>
        <taxon>Viridiplantae</taxon>
        <taxon>Streptophyta</taxon>
        <taxon>Embryophyta</taxon>
        <taxon>Tracheophyta</taxon>
        <taxon>Spermatophyta</taxon>
        <taxon>Magnoliopsida</taxon>
        <taxon>eudicotyledons</taxon>
        <taxon>Gunneridae</taxon>
        <taxon>Pentapetalae</taxon>
        <taxon>rosids</taxon>
        <taxon>malvids</taxon>
        <taxon>Brassicales</taxon>
        <taxon>Brassicaceae</taxon>
        <taxon>Brassiceae</taxon>
        <taxon>Brassica</taxon>
    </lineage>
</organism>
<gene>
    <name evidence="2" type="ORF">HID58_094124</name>
</gene>
<keyword evidence="1" id="KW-0732">Signal</keyword>
<evidence type="ECO:0000313" key="3">
    <source>
        <dbReference type="Proteomes" id="UP000824890"/>
    </source>
</evidence>
<feature type="chain" id="PRO_5046969524" evidence="1">
    <location>
        <begin position="23"/>
        <end position="131"/>
    </location>
</feature>
<comment type="caution">
    <text evidence="2">The sequence shown here is derived from an EMBL/GenBank/DDBJ whole genome shotgun (WGS) entry which is preliminary data.</text>
</comment>
<evidence type="ECO:0000313" key="2">
    <source>
        <dbReference type="EMBL" id="KAH0852261.1"/>
    </source>
</evidence>
<feature type="signal peptide" evidence="1">
    <location>
        <begin position="1"/>
        <end position="22"/>
    </location>
</feature>
<protein>
    <submittedName>
        <fullName evidence="2">Uncharacterized protein</fullName>
    </submittedName>
</protein>
<reference evidence="2 3" key="1">
    <citation type="submission" date="2021-05" db="EMBL/GenBank/DDBJ databases">
        <title>Genome Assembly of Synthetic Allotetraploid Brassica napus Reveals Homoeologous Exchanges between Subgenomes.</title>
        <authorList>
            <person name="Davis J.T."/>
        </authorList>
    </citation>
    <scope>NUCLEOTIDE SEQUENCE [LARGE SCALE GENOMIC DNA]</scope>
    <source>
        <strain evidence="3">cv. Da-Ae</strain>
        <tissue evidence="2">Seedling</tissue>
    </source>
</reference>
<dbReference type="Proteomes" id="UP000824890">
    <property type="component" value="Unassembled WGS sequence"/>
</dbReference>
<evidence type="ECO:0000256" key="1">
    <source>
        <dbReference type="SAM" id="SignalP"/>
    </source>
</evidence>
<dbReference type="EMBL" id="JAGKQM010001173">
    <property type="protein sequence ID" value="KAH0852261.1"/>
    <property type="molecule type" value="Genomic_DNA"/>
</dbReference>
<accession>A0ABQ7X8K4</accession>
<sequence>SALSNVVSFLLLAFETIFDVYPIKWIERYWWQYCETVPYSLLCSLHYSCHQTRTALFSLVQFFESPSTTFFNPLKLLVTMKSVSSFSFLETKFWPVCSQEGMRRLVWLQTPCNQDHYWFKDGTSLWRVHGS</sequence>
<feature type="non-terminal residue" evidence="2">
    <location>
        <position position="1"/>
    </location>
</feature>
<proteinExistence type="predicted"/>
<name>A0ABQ7X8K4_BRANA</name>